<dbReference type="PRINTS" id="PR00502">
    <property type="entry name" value="NUDIXFAMILY"/>
</dbReference>
<evidence type="ECO:0000256" key="2">
    <source>
        <dbReference type="RuleBase" id="RU003476"/>
    </source>
</evidence>
<accession>A0A9J6ZTW0</accession>
<organism evidence="4 5">
    <name type="scientific">Xiashengella succiniciproducens</name>
    <dbReference type="NCBI Taxonomy" id="2949635"/>
    <lineage>
        <taxon>Bacteria</taxon>
        <taxon>Pseudomonadati</taxon>
        <taxon>Bacteroidota</taxon>
        <taxon>Bacteroidia</taxon>
        <taxon>Marinilabiliales</taxon>
        <taxon>Marinilabiliaceae</taxon>
        <taxon>Xiashengella</taxon>
    </lineage>
</organism>
<dbReference type="PROSITE" id="PS51462">
    <property type="entry name" value="NUDIX"/>
    <property type="match status" value="1"/>
</dbReference>
<gene>
    <name evidence="4" type="ORF">M9189_05685</name>
</gene>
<dbReference type="EMBL" id="CP098400">
    <property type="protein sequence ID" value="URW80840.1"/>
    <property type="molecule type" value="Genomic_DNA"/>
</dbReference>
<dbReference type="PANTHER" id="PTHR43736">
    <property type="entry name" value="ADP-RIBOSE PYROPHOSPHATASE"/>
    <property type="match status" value="1"/>
</dbReference>
<dbReference type="InterPro" id="IPR015797">
    <property type="entry name" value="NUDIX_hydrolase-like_dom_sf"/>
</dbReference>
<protein>
    <submittedName>
        <fullName evidence="4">NUDIX hydrolase</fullName>
    </submittedName>
</protein>
<reference evidence="4" key="2">
    <citation type="submission" date="2022-06" db="EMBL/GenBank/DDBJ databases">
        <title>Xiashengella guii gen. nov. sp. nov., a bacterium isolated form anaerobic digestion tank.</title>
        <authorList>
            <person name="Huang H."/>
        </authorList>
    </citation>
    <scope>NUCLEOTIDE SEQUENCE</scope>
    <source>
        <strain evidence="4">Ai-910</strain>
    </source>
</reference>
<dbReference type="CDD" id="cd18873">
    <property type="entry name" value="NUDIX_NadM_like"/>
    <property type="match status" value="1"/>
</dbReference>
<dbReference type="RefSeq" id="WP_250725299.1">
    <property type="nucleotide sequence ID" value="NZ_CP098400.1"/>
</dbReference>
<keyword evidence="5" id="KW-1185">Reference proteome</keyword>
<reference evidence="4" key="1">
    <citation type="submission" date="2022-05" db="EMBL/GenBank/DDBJ databases">
        <authorList>
            <person name="Sun X."/>
        </authorList>
    </citation>
    <scope>NUCLEOTIDE SEQUENCE</scope>
    <source>
        <strain evidence="4">Ai-910</strain>
    </source>
</reference>
<sequence length="151" mass="16695">MYQYNYPRPALTADVVLFVKNDKETRVLLIRRGKEPFMGSWALPGGFVDENEDIKDAALRELKEETGIVGLDLIQVGAYGKPGRDPRGHTVSVVYTAILDSEPEYQAGDDAAEAGWFTIDELPGLAFDHEEIITDAARMLKLGIPVTVTKN</sequence>
<dbReference type="InterPro" id="IPR020084">
    <property type="entry name" value="NUDIX_hydrolase_CS"/>
</dbReference>
<dbReference type="PROSITE" id="PS00893">
    <property type="entry name" value="NUDIX_BOX"/>
    <property type="match status" value="1"/>
</dbReference>
<comment type="similarity">
    <text evidence="2">Belongs to the Nudix hydrolase family.</text>
</comment>
<keyword evidence="1 2" id="KW-0378">Hydrolase</keyword>
<dbReference type="GO" id="GO:0016787">
    <property type="term" value="F:hydrolase activity"/>
    <property type="evidence" value="ECO:0007669"/>
    <property type="project" value="UniProtKB-KW"/>
</dbReference>
<dbReference type="PANTHER" id="PTHR43736:SF5">
    <property type="entry name" value="NUDIX HYDROLASE DOMAIN-CONTAINING PROTEIN"/>
    <property type="match status" value="1"/>
</dbReference>
<dbReference type="InterPro" id="IPR000086">
    <property type="entry name" value="NUDIX_hydrolase_dom"/>
</dbReference>
<dbReference type="Gene3D" id="3.90.79.10">
    <property type="entry name" value="Nucleoside Triphosphate Pyrophosphohydrolase"/>
    <property type="match status" value="1"/>
</dbReference>
<dbReference type="Pfam" id="PF00293">
    <property type="entry name" value="NUDIX"/>
    <property type="match status" value="1"/>
</dbReference>
<proteinExistence type="inferred from homology"/>
<name>A0A9J6ZTW0_9BACT</name>
<evidence type="ECO:0000259" key="3">
    <source>
        <dbReference type="PROSITE" id="PS51462"/>
    </source>
</evidence>
<evidence type="ECO:0000313" key="4">
    <source>
        <dbReference type="EMBL" id="URW80840.1"/>
    </source>
</evidence>
<dbReference type="SUPFAM" id="SSF55811">
    <property type="entry name" value="Nudix"/>
    <property type="match status" value="1"/>
</dbReference>
<dbReference type="KEGG" id="alkq:M9189_05685"/>
<feature type="domain" description="Nudix hydrolase" evidence="3">
    <location>
        <begin position="10"/>
        <end position="141"/>
    </location>
</feature>
<evidence type="ECO:0000313" key="5">
    <source>
        <dbReference type="Proteomes" id="UP001056426"/>
    </source>
</evidence>
<evidence type="ECO:0000256" key="1">
    <source>
        <dbReference type="ARBA" id="ARBA00022801"/>
    </source>
</evidence>
<dbReference type="AlphaFoldDB" id="A0A9J6ZTW0"/>
<dbReference type="InterPro" id="IPR020476">
    <property type="entry name" value="Nudix_hydrolase"/>
</dbReference>
<dbReference type="Proteomes" id="UP001056426">
    <property type="component" value="Chromosome"/>
</dbReference>